<dbReference type="Gene3D" id="1.20.120.1430">
    <property type="entry name" value="HP0721 helical bundle"/>
    <property type="match status" value="1"/>
</dbReference>
<dbReference type="KEGG" id="ant:Arnit_1913"/>
<dbReference type="STRING" id="572480.Arnit_1913"/>
<evidence type="ECO:0000256" key="1">
    <source>
        <dbReference type="SAM" id="SignalP"/>
    </source>
</evidence>
<feature type="signal peptide" evidence="1">
    <location>
        <begin position="1"/>
        <end position="19"/>
    </location>
</feature>
<reference evidence="2 3" key="1">
    <citation type="journal article" date="2010" name="Stand. Genomic Sci.">
        <title>Complete genome sequence of Arcobacter nitrofigilis type strain (CI).</title>
        <authorList>
            <person name="Pati A."/>
            <person name="Gronow S."/>
            <person name="Lapidus A."/>
            <person name="Copeland A."/>
            <person name="Glavina Del Rio T."/>
            <person name="Nolan M."/>
            <person name="Lucas S."/>
            <person name="Tice H."/>
            <person name="Cheng J.F."/>
            <person name="Han C."/>
            <person name="Chertkov O."/>
            <person name="Bruce D."/>
            <person name="Tapia R."/>
            <person name="Goodwin L."/>
            <person name="Pitluck S."/>
            <person name="Liolios K."/>
            <person name="Ivanova N."/>
            <person name="Mavromatis K."/>
            <person name="Chen A."/>
            <person name="Palaniappan K."/>
            <person name="Land M."/>
            <person name="Hauser L."/>
            <person name="Chang Y.J."/>
            <person name="Jeffries C.D."/>
            <person name="Detter J.C."/>
            <person name="Rohde M."/>
            <person name="Goker M."/>
            <person name="Bristow J."/>
            <person name="Eisen J.A."/>
            <person name="Markowitz V."/>
            <person name="Hugenholtz P."/>
            <person name="Klenk H.P."/>
            <person name="Kyrpides N.C."/>
        </authorList>
    </citation>
    <scope>NUCLEOTIDE SEQUENCE [LARGE SCALE GENOMIC DNA]</scope>
    <source>
        <strain evidence="3">ATCC 33309 / DSM 7299 / CCUG 15893 / LMG 7604 / NCTC 12251 / CI</strain>
    </source>
</reference>
<dbReference type="InterPro" id="IPR009488">
    <property type="entry name" value="DUF1104"/>
</dbReference>
<dbReference type="InterPro" id="IPR038310">
    <property type="entry name" value="DUF1104_sf"/>
</dbReference>
<dbReference type="HOGENOM" id="CLU_194273_0_0_7"/>
<evidence type="ECO:0000313" key="2">
    <source>
        <dbReference type="EMBL" id="ADG93567.1"/>
    </source>
</evidence>
<dbReference type="OrthoDB" id="5340094at2"/>
<gene>
    <name evidence="2" type="ordered locus">Arnit_1913</name>
</gene>
<accession>D5V1Y3</accession>
<evidence type="ECO:0000313" key="3">
    <source>
        <dbReference type="Proteomes" id="UP000000939"/>
    </source>
</evidence>
<keyword evidence="3" id="KW-1185">Reference proteome</keyword>
<protein>
    <recommendedName>
        <fullName evidence="4">DUF1104 domain-containing protein</fullName>
    </recommendedName>
</protein>
<feature type="chain" id="PRO_5003077989" description="DUF1104 domain-containing protein" evidence="1">
    <location>
        <begin position="20"/>
        <end position="75"/>
    </location>
</feature>
<dbReference type="EMBL" id="CP001999">
    <property type="protein sequence ID" value="ADG93567.1"/>
    <property type="molecule type" value="Genomic_DNA"/>
</dbReference>
<dbReference type="Proteomes" id="UP000000939">
    <property type="component" value="Chromosome"/>
</dbReference>
<organism evidence="2 3">
    <name type="scientific">Arcobacter nitrofigilis (strain ATCC 33309 / DSM 7299 / CCUG 15893 / LMG 7604 / NCTC 12251 / CI)</name>
    <name type="common">Campylobacter nitrofigilis</name>
    <dbReference type="NCBI Taxonomy" id="572480"/>
    <lineage>
        <taxon>Bacteria</taxon>
        <taxon>Pseudomonadati</taxon>
        <taxon>Campylobacterota</taxon>
        <taxon>Epsilonproteobacteria</taxon>
        <taxon>Campylobacterales</taxon>
        <taxon>Arcobacteraceae</taxon>
        <taxon>Arcobacter</taxon>
    </lineage>
</organism>
<keyword evidence="1" id="KW-0732">Signal</keyword>
<proteinExistence type="predicted"/>
<dbReference type="AlphaFoldDB" id="D5V1Y3"/>
<dbReference type="Pfam" id="PF06518">
    <property type="entry name" value="DUF1104"/>
    <property type="match status" value="1"/>
</dbReference>
<evidence type="ECO:0008006" key="4">
    <source>
        <dbReference type="Google" id="ProtNLM"/>
    </source>
</evidence>
<sequence precursor="true">MKKFLSIFVLLFLLTPLFAVDYSEMSTQELIEIIGFVKKENIAKFEKELKSRVSTMSVKEKNQYIINMKKSKDKR</sequence>
<dbReference type="RefSeq" id="WP_013135712.1">
    <property type="nucleotide sequence ID" value="NC_014166.1"/>
</dbReference>
<name>D5V1Y3_ARCNC</name>